<protein>
    <recommendedName>
        <fullName evidence="3">HEAT repeat domain-containing protein</fullName>
    </recommendedName>
</protein>
<dbReference type="RefSeq" id="WP_065538031.1">
    <property type="nucleotide sequence ID" value="NZ_CP015401.2"/>
</dbReference>
<dbReference type="OrthoDB" id="65842at2"/>
<evidence type="ECO:0000313" key="2">
    <source>
        <dbReference type="Proteomes" id="UP000092631"/>
    </source>
</evidence>
<dbReference type="Proteomes" id="UP000092631">
    <property type="component" value="Chromosome"/>
</dbReference>
<organism evidence="1 2">
    <name type="scientific">Bacteroides caecimuris</name>
    <dbReference type="NCBI Taxonomy" id="1796613"/>
    <lineage>
        <taxon>Bacteria</taxon>
        <taxon>Pseudomonadati</taxon>
        <taxon>Bacteroidota</taxon>
        <taxon>Bacteroidia</taxon>
        <taxon>Bacteroidales</taxon>
        <taxon>Bacteroidaceae</taxon>
        <taxon>Bacteroides</taxon>
    </lineage>
</organism>
<gene>
    <name evidence="1" type="ORF">A4V03_03780</name>
</gene>
<dbReference type="EMBL" id="CP015401">
    <property type="protein sequence ID" value="ANU56806.1"/>
    <property type="molecule type" value="Genomic_DNA"/>
</dbReference>
<sequence length="184" mass="22323">MISNEDDRVITDLAAGKITLDEFYKRFSIDLLSNPHSLREMWKMAIQEKDKETMQNVLYVECYLYCDKYGPWRPDDYYIEDIRRLMKEYWHEQHEELLDILIAVRDDKKDERLYIDVLHTTFPYYEDQEAEETFMVPIWTKCIWKLASIGTPTAIKSVKELKNSPYEYIRNTVEQQYELHGWNK</sequence>
<name>A0A1C7GYI7_9BACE</name>
<dbReference type="GeneID" id="82186247"/>
<proteinExistence type="predicted"/>
<keyword evidence="2" id="KW-1185">Reference proteome</keyword>
<reference evidence="2" key="1">
    <citation type="submission" date="2016-04" db="EMBL/GenBank/DDBJ databases">
        <title>Complete Genome Sequences of Twelve Strains of a Stable Defined Moderately Diverse Mouse Microbiota 2 (sDMDMm2).</title>
        <authorList>
            <person name="Uchimura Y."/>
            <person name="Wyss M."/>
            <person name="Brugiroux S."/>
            <person name="Limenitakis J.P."/>
            <person name="Stecher B."/>
            <person name="McCoy K.D."/>
            <person name="Macpherson A.J."/>
        </authorList>
    </citation>
    <scope>NUCLEOTIDE SEQUENCE [LARGE SCALE GENOMIC DNA]</scope>
    <source>
        <strain evidence="2">I48</strain>
    </source>
</reference>
<evidence type="ECO:0000313" key="1">
    <source>
        <dbReference type="EMBL" id="ANU56806.1"/>
    </source>
</evidence>
<accession>A0A1C7GYI7</accession>
<dbReference type="KEGG" id="bcae:A4V03_03780"/>
<evidence type="ECO:0008006" key="3">
    <source>
        <dbReference type="Google" id="ProtNLM"/>
    </source>
</evidence>
<dbReference type="AlphaFoldDB" id="A0A1C7GYI7"/>